<evidence type="ECO:0000256" key="1">
    <source>
        <dbReference type="SAM" id="MobiDB-lite"/>
    </source>
</evidence>
<evidence type="ECO:0000313" key="2">
    <source>
        <dbReference type="EMBL" id="OBZ80402.1"/>
    </source>
</evidence>
<reference evidence="2 3" key="1">
    <citation type="submission" date="2016-03" db="EMBL/GenBank/DDBJ databases">
        <title>Choanephora cucurbitarum.</title>
        <authorList>
            <person name="Min B."/>
            <person name="Park H."/>
            <person name="Park J.-H."/>
            <person name="Shin H.-D."/>
            <person name="Choi I.-G."/>
        </authorList>
    </citation>
    <scope>NUCLEOTIDE SEQUENCE [LARGE SCALE GENOMIC DNA]</scope>
    <source>
        <strain evidence="2 3">KUS-F28377</strain>
    </source>
</reference>
<feature type="region of interest" description="Disordered" evidence="1">
    <location>
        <begin position="1"/>
        <end position="56"/>
    </location>
</feature>
<feature type="non-terminal residue" evidence="2">
    <location>
        <position position="321"/>
    </location>
</feature>
<dbReference type="Proteomes" id="UP000093000">
    <property type="component" value="Unassembled WGS sequence"/>
</dbReference>
<dbReference type="EMBL" id="LUGH01002177">
    <property type="protein sequence ID" value="OBZ80402.1"/>
    <property type="molecule type" value="Genomic_DNA"/>
</dbReference>
<feature type="non-terminal residue" evidence="2">
    <location>
        <position position="1"/>
    </location>
</feature>
<gene>
    <name evidence="2" type="ORF">A0J61_11549</name>
</gene>
<keyword evidence="3" id="KW-1185">Reference proteome</keyword>
<protein>
    <submittedName>
        <fullName evidence="2">Uncharacterized protein</fullName>
    </submittedName>
</protein>
<feature type="compositionally biased region" description="Acidic residues" evidence="1">
    <location>
        <begin position="7"/>
        <end position="52"/>
    </location>
</feature>
<sequence length="321" mass="36265">LVMRREEEDEEDEEADEEAEDEEDKEEEDKEDEEAENEEADEEAEDEEEEEKDKEATFAQDIELLLCQMKMDGLKKKNDDVVALAGVTRRIVERSSWSTVFTEESFIDQYLLPFIECVLLAEKNLIMLRSSDRIPLSSPNQSSNSSGADSCKKMMPDFLLMMPFRGSNVGFVAIEVKKAENCKSSQLLSDKSKLGLECKRMVDEQVLKGSKSPRSFGILVCGFECRVFSCSLGDVGAYVFVEEEAFSLVKNLNVFGLIPDIVQIFCRIKRKMEAPSSSVSQEQQIKQTVALPTKLTLVSQDLSNMFCNNLMSPSAFSRAKR</sequence>
<dbReference type="InParanoid" id="A0A1C7MUB7"/>
<accession>A0A1C7MUB7</accession>
<name>A0A1C7MUB7_9FUNG</name>
<comment type="caution">
    <text evidence="2">The sequence shown here is derived from an EMBL/GenBank/DDBJ whole genome shotgun (WGS) entry which is preliminary data.</text>
</comment>
<evidence type="ECO:0000313" key="3">
    <source>
        <dbReference type="Proteomes" id="UP000093000"/>
    </source>
</evidence>
<dbReference type="AlphaFoldDB" id="A0A1C7MUB7"/>
<dbReference type="STRING" id="101091.A0A1C7MUB7"/>
<proteinExistence type="predicted"/>
<organism evidence="2 3">
    <name type="scientific">Choanephora cucurbitarum</name>
    <dbReference type="NCBI Taxonomy" id="101091"/>
    <lineage>
        <taxon>Eukaryota</taxon>
        <taxon>Fungi</taxon>
        <taxon>Fungi incertae sedis</taxon>
        <taxon>Mucoromycota</taxon>
        <taxon>Mucoromycotina</taxon>
        <taxon>Mucoromycetes</taxon>
        <taxon>Mucorales</taxon>
        <taxon>Mucorineae</taxon>
        <taxon>Choanephoraceae</taxon>
        <taxon>Choanephoroideae</taxon>
        <taxon>Choanephora</taxon>
    </lineage>
</organism>